<gene>
    <name evidence="2" type="ORF">SAMN05444390_105211</name>
</gene>
<comment type="similarity">
    <text evidence="1">Belongs to the short-chain dehydrogenases/reductases (SDR) family.</text>
</comment>
<accession>A0A1H6DAP0</accession>
<organism evidence="2 3">
    <name type="scientific">Marinobacterium lutimaris</name>
    <dbReference type="NCBI Taxonomy" id="568106"/>
    <lineage>
        <taxon>Bacteria</taxon>
        <taxon>Pseudomonadati</taxon>
        <taxon>Pseudomonadota</taxon>
        <taxon>Gammaproteobacteria</taxon>
        <taxon>Oceanospirillales</taxon>
        <taxon>Oceanospirillaceae</taxon>
        <taxon>Marinobacterium</taxon>
    </lineage>
</organism>
<dbReference type="InterPro" id="IPR002347">
    <property type="entry name" value="SDR_fam"/>
</dbReference>
<dbReference type="PRINTS" id="PR00081">
    <property type="entry name" value="GDHRDH"/>
</dbReference>
<dbReference type="EMBL" id="FNVQ01000005">
    <property type="protein sequence ID" value="SEG81536.1"/>
    <property type="molecule type" value="Genomic_DNA"/>
</dbReference>
<dbReference type="InterPro" id="IPR020904">
    <property type="entry name" value="Sc_DH/Rdtase_CS"/>
</dbReference>
<dbReference type="GO" id="GO:0016616">
    <property type="term" value="F:oxidoreductase activity, acting on the CH-OH group of donors, NAD or NADP as acceptor"/>
    <property type="evidence" value="ECO:0007669"/>
    <property type="project" value="TreeGrafter"/>
</dbReference>
<dbReference type="PANTHER" id="PTHR42760:SF40">
    <property type="entry name" value="3-OXOACYL-[ACYL-CARRIER-PROTEIN] REDUCTASE, CHLOROPLASTIC"/>
    <property type="match status" value="1"/>
</dbReference>
<proteinExistence type="inferred from homology"/>
<reference evidence="2 3" key="1">
    <citation type="submission" date="2016-10" db="EMBL/GenBank/DDBJ databases">
        <authorList>
            <person name="de Groot N.N."/>
        </authorList>
    </citation>
    <scope>NUCLEOTIDE SEQUENCE [LARGE SCALE GENOMIC DNA]</scope>
    <source>
        <strain evidence="2 3">DSM 22012</strain>
    </source>
</reference>
<sequence>MSDYMSDPISEKAVFAPGFMSGKTVFITGATSGIGAAMAVAYADAGARVIAAGLNPAGEHAPSHPNIELLDLDVTDTDALQSSIRAAEGLAVLINCAGISRNRDEYQLSQFDKVLSVNLRAAMVASETARPMLAKTGGSIINLASMFSTFGSKDRPAYSASKGAIVQLTLSLAEEYAAEGVRVNAIAPGWIDTPLGEGLKADKVASGRILGRTPMARWGLPEEVASTALFLSSPAASFVTGVTLPVDGGYLCTGA</sequence>
<dbReference type="Gene3D" id="3.40.50.720">
    <property type="entry name" value="NAD(P)-binding Rossmann-like Domain"/>
    <property type="match status" value="1"/>
</dbReference>
<protein>
    <submittedName>
        <fullName evidence="2">NAD(P)-dependent dehydrogenase, short-chain alcohol dehydrogenase family</fullName>
    </submittedName>
</protein>
<evidence type="ECO:0000313" key="2">
    <source>
        <dbReference type="EMBL" id="SEG81536.1"/>
    </source>
</evidence>
<dbReference type="PROSITE" id="PS00061">
    <property type="entry name" value="ADH_SHORT"/>
    <property type="match status" value="1"/>
</dbReference>
<dbReference type="Proteomes" id="UP000236745">
    <property type="component" value="Unassembled WGS sequence"/>
</dbReference>
<dbReference type="PANTHER" id="PTHR42760">
    <property type="entry name" value="SHORT-CHAIN DEHYDROGENASES/REDUCTASES FAMILY MEMBER"/>
    <property type="match status" value="1"/>
</dbReference>
<dbReference type="Pfam" id="PF13561">
    <property type="entry name" value="adh_short_C2"/>
    <property type="match status" value="1"/>
</dbReference>
<keyword evidence="3" id="KW-1185">Reference proteome</keyword>
<name>A0A1H6DAP0_9GAMM</name>
<evidence type="ECO:0000313" key="3">
    <source>
        <dbReference type="Proteomes" id="UP000236745"/>
    </source>
</evidence>
<evidence type="ECO:0000256" key="1">
    <source>
        <dbReference type="ARBA" id="ARBA00006484"/>
    </source>
</evidence>
<dbReference type="AlphaFoldDB" id="A0A1H6DAP0"/>
<dbReference type="GO" id="GO:0030497">
    <property type="term" value="P:fatty acid elongation"/>
    <property type="evidence" value="ECO:0007669"/>
    <property type="project" value="TreeGrafter"/>
</dbReference>
<dbReference type="FunFam" id="3.40.50.720:FF:000084">
    <property type="entry name" value="Short-chain dehydrogenase reductase"/>
    <property type="match status" value="1"/>
</dbReference>
<dbReference type="InterPro" id="IPR036291">
    <property type="entry name" value="NAD(P)-bd_dom_sf"/>
</dbReference>
<dbReference type="SUPFAM" id="SSF51735">
    <property type="entry name" value="NAD(P)-binding Rossmann-fold domains"/>
    <property type="match status" value="1"/>
</dbReference>
<dbReference type="PRINTS" id="PR00080">
    <property type="entry name" value="SDRFAMILY"/>
</dbReference>
<dbReference type="RefSeq" id="WP_200826846.1">
    <property type="nucleotide sequence ID" value="NZ_FNVQ01000005.1"/>
</dbReference>